<organism evidence="5">
    <name type="scientific">Streptomyces iranensis</name>
    <dbReference type="NCBI Taxonomy" id="576784"/>
    <lineage>
        <taxon>Bacteria</taxon>
        <taxon>Bacillati</taxon>
        <taxon>Actinomycetota</taxon>
        <taxon>Actinomycetes</taxon>
        <taxon>Kitasatosporales</taxon>
        <taxon>Streptomycetaceae</taxon>
        <taxon>Streptomyces</taxon>
        <taxon>Streptomyces violaceusniger group</taxon>
    </lineage>
</organism>
<dbReference type="Gene3D" id="1.10.10.2840">
    <property type="entry name" value="PucR C-terminal helix-turn-helix domain"/>
    <property type="match status" value="1"/>
</dbReference>
<feature type="domain" description="PucR C-terminal helix-turn-helix" evidence="3">
    <location>
        <begin position="540"/>
        <end position="598"/>
    </location>
</feature>
<comment type="similarity">
    <text evidence="1">Belongs to the CdaR family.</text>
</comment>
<name>A0A060ZPV3_9ACTN</name>
<evidence type="ECO:0000259" key="4">
    <source>
        <dbReference type="Pfam" id="PF17853"/>
    </source>
</evidence>
<gene>
    <name evidence="6" type="ORF">J2Z30_007640</name>
    <name evidence="5" type="ORF">SIRAN2043</name>
</gene>
<reference evidence="6 7" key="2">
    <citation type="submission" date="2021-03" db="EMBL/GenBank/DDBJ databases">
        <title>Genomic Encyclopedia of Type Strains, Phase IV (KMG-IV): sequencing the most valuable type-strain genomes for metagenomic binning, comparative biology and taxonomic classification.</title>
        <authorList>
            <person name="Goeker M."/>
        </authorList>
    </citation>
    <scope>NUCLEOTIDE SEQUENCE [LARGE SCALE GENOMIC DNA]</scope>
    <source>
        <strain evidence="6 7">DSM 41954</strain>
    </source>
</reference>
<dbReference type="InterPro" id="IPR051448">
    <property type="entry name" value="CdaR-like_regulators"/>
</dbReference>
<dbReference type="PANTHER" id="PTHR33744:SF1">
    <property type="entry name" value="DNA-BINDING TRANSCRIPTIONAL ACTIVATOR ADER"/>
    <property type="match status" value="1"/>
</dbReference>
<feature type="domain" description="CdaR GGDEF-like" evidence="4">
    <location>
        <begin position="375"/>
        <end position="487"/>
    </location>
</feature>
<dbReference type="InterPro" id="IPR025736">
    <property type="entry name" value="PucR_C-HTH_dom"/>
</dbReference>
<dbReference type="EMBL" id="JAGGLR010000025">
    <property type="protein sequence ID" value="MBP2066591.1"/>
    <property type="molecule type" value="Genomic_DNA"/>
</dbReference>
<sequence>MAPPGVAQDLLLRRCLTLFTGFDGIDGEDEAEILRRAMAQVSAVGTGRAEAGYLRLGKGLVRCPYDGQRATEALDTQVRELAGRDGPVRFPRRAWGWAFGLRERDGLRGPHEPDRPHKPHAPDGLYGALVVSYRDRPGEDERLLLTLLVRQTAAALSTAAAHRRARDQALELRRAWDEREAIRRRLDSSLTDLCHLREVHDALARSAARGDGEEGIVRTLHRITGLAAAAEDRFGNLRAWAGPGRPDPYPKPDPERREELLREAARRPRPVRVRDRLVAVADPRGEVLGALSLVDPEGRADERAVRALDHAATSLGLELAHVRELAEVELRLRRELVDDLLSGMGETGAAGDGSAAGDTSVAGSGSAAANTRAAEDTSAYARAEAVGHDLHGPHHVIVVRWTDRPADDVFLKAVSRAANGLGLRILPALRADTAVLVAQSAPGERSLHSALSRELGTCSGAIGVGASCDTPHEVPRSYQEALRALEVRRRSHSPYGMTCYDDLGLYRILPTGDDHREVERFVREWLGPLLDYDARHHTDLVETLCEYFDRGGNYSETAAALVIHRSTLRYRLQRIREIGGCDLTDVDSRLNLQVATRIWKIMRSGPE</sequence>
<dbReference type="HOGENOM" id="CLU_485567_0_0_11"/>
<dbReference type="Pfam" id="PF17853">
    <property type="entry name" value="GGDEF_2"/>
    <property type="match status" value="1"/>
</dbReference>
<accession>A0A060ZPV3</accession>
<protein>
    <submittedName>
        <fullName evidence="5">Transcriptional regulator, CdaR</fullName>
    </submittedName>
</protein>
<dbReference type="InterPro" id="IPR042070">
    <property type="entry name" value="PucR_C-HTH_sf"/>
</dbReference>
<evidence type="ECO:0000313" key="5">
    <source>
        <dbReference type="EMBL" id="CDR05067.1"/>
    </source>
</evidence>
<evidence type="ECO:0000256" key="2">
    <source>
        <dbReference type="SAM" id="MobiDB-lite"/>
    </source>
</evidence>
<evidence type="ECO:0000259" key="3">
    <source>
        <dbReference type="Pfam" id="PF13556"/>
    </source>
</evidence>
<dbReference type="AlphaFoldDB" id="A0A060ZPV3"/>
<keyword evidence="7" id="KW-1185">Reference proteome</keyword>
<proteinExistence type="inferred from homology"/>
<evidence type="ECO:0000313" key="6">
    <source>
        <dbReference type="EMBL" id="MBP2066591.1"/>
    </source>
</evidence>
<dbReference type="InterPro" id="IPR041522">
    <property type="entry name" value="CdaR_GGDEF"/>
</dbReference>
<feature type="compositionally biased region" description="Low complexity" evidence="2">
    <location>
        <begin position="352"/>
        <end position="369"/>
    </location>
</feature>
<dbReference type="PANTHER" id="PTHR33744">
    <property type="entry name" value="CARBOHYDRATE DIACID REGULATOR"/>
    <property type="match status" value="1"/>
</dbReference>
<evidence type="ECO:0000313" key="7">
    <source>
        <dbReference type="Proteomes" id="UP000756710"/>
    </source>
</evidence>
<dbReference type="Proteomes" id="UP000756710">
    <property type="component" value="Unassembled WGS sequence"/>
</dbReference>
<dbReference type="Pfam" id="PF13556">
    <property type="entry name" value="HTH_30"/>
    <property type="match status" value="1"/>
</dbReference>
<dbReference type="EMBL" id="LK022848">
    <property type="protein sequence ID" value="CDR05067.1"/>
    <property type="molecule type" value="Genomic_DNA"/>
</dbReference>
<dbReference type="RefSeq" id="WP_052701276.1">
    <property type="nucleotide sequence ID" value="NZ_BAABDR010000012.1"/>
</dbReference>
<reference evidence="5" key="1">
    <citation type="submission" date="2014-05" db="EMBL/GenBank/DDBJ databases">
        <authorList>
            <person name="Horn Fabian"/>
        </authorList>
    </citation>
    <scope>NUCLEOTIDE SEQUENCE</scope>
</reference>
<feature type="region of interest" description="Disordered" evidence="2">
    <location>
        <begin position="347"/>
        <end position="369"/>
    </location>
</feature>
<evidence type="ECO:0000256" key="1">
    <source>
        <dbReference type="ARBA" id="ARBA00006754"/>
    </source>
</evidence>